<organism evidence="1 2">
    <name type="scientific">Quercus lobata</name>
    <name type="common">Valley oak</name>
    <dbReference type="NCBI Taxonomy" id="97700"/>
    <lineage>
        <taxon>Eukaryota</taxon>
        <taxon>Viridiplantae</taxon>
        <taxon>Streptophyta</taxon>
        <taxon>Embryophyta</taxon>
        <taxon>Tracheophyta</taxon>
        <taxon>Spermatophyta</taxon>
        <taxon>Magnoliopsida</taxon>
        <taxon>eudicotyledons</taxon>
        <taxon>Gunneridae</taxon>
        <taxon>Pentapetalae</taxon>
        <taxon>rosids</taxon>
        <taxon>fabids</taxon>
        <taxon>Fagales</taxon>
        <taxon>Fagaceae</taxon>
        <taxon>Quercus</taxon>
    </lineage>
</organism>
<dbReference type="Proteomes" id="UP000594261">
    <property type="component" value="Chromosome 1"/>
</dbReference>
<dbReference type="Gramene" id="QL01p051002:mrna">
    <property type="protein sequence ID" value="QL01p051002:mrna"/>
    <property type="gene ID" value="QL01p051002"/>
</dbReference>
<dbReference type="InterPro" id="IPR036691">
    <property type="entry name" value="Endo/exonu/phosph_ase_sf"/>
</dbReference>
<name>A0A7N2QY09_QUELO</name>
<dbReference type="InterPro" id="IPR036412">
    <property type="entry name" value="HAD-like_sf"/>
</dbReference>
<dbReference type="PANTHER" id="PTHR19288">
    <property type="entry name" value="4-NITROPHENYLPHOSPHATASE-RELATED"/>
    <property type="match status" value="1"/>
</dbReference>
<dbReference type="Gene3D" id="3.40.50.1000">
    <property type="entry name" value="HAD superfamily/HAD-like"/>
    <property type="match status" value="1"/>
</dbReference>
<dbReference type="GO" id="GO:0016791">
    <property type="term" value="F:phosphatase activity"/>
    <property type="evidence" value="ECO:0007669"/>
    <property type="project" value="TreeGrafter"/>
</dbReference>
<dbReference type="PANTHER" id="PTHR19288:SF46">
    <property type="entry name" value="HALOACID DEHALOGENASE-LIKE HYDROLASE DOMAIN-CONTAINING PROTEIN 2"/>
    <property type="match status" value="1"/>
</dbReference>
<dbReference type="AlphaFoldDB" id="A0A7N2QY09"/>
<accession>A0A7N2QY09</accession>
<dbReference type="GO" id="GO:0005737">
    <property type="term" value="C:cytoplasm"/>
    <property type="evidence" value="ECO:0007669"/>
    <property type="project" value="TreeGrafter"/>
</dbReference>
<evidence type="ECO:0000313" key="2">
    <source>
        <dbReference type="Proteomes" id="UP000594261"/>
    </source>
</evidence>
<protein>
    <submittedName>
        <fullName evidence="1">Uncharacterized protein</fullName>
    </submittedName>
</protein>
<dbReference type="InParanoid" id="A0A7N2QY09"/>
<dbReference type="InterPro" id="IPR023214">
    <property type="entry name" value="HAD_sf"/>
</dbReference>
<dbReference type="SUPFAM" id="SSF56219">
    <property type="entry name" value="DNase I-like"/>
    <property type="match status" value="1"/>
</dbReference>
<reference evidence="1 2" key="1">
    <citation type="journal article" date="2016" name="G3 (Bethesda)">
        <title>First Draft Assembly and Annotation of the Genome of a California Endemic Oak Quercus lobata Nee (Fagaceae).</title>
        <authorList>
            <person name="Sork V.L."/>
            <person name="Fitz-Gibbon S.T."/>
            <person name="Puiu D."/>
            <person name="Crepeau M."/>
            <person name="Gugger P.F."/>
            <person name="Sherman R."/>
            <person name="Stevens K."/>
            <person name="Langley C.H."/>
            <person name="Pellegrini M."/>
            <person name="Salzberg S.L."/>
        </authorList>
    </citation>
    <scope>NUCLEOTIDE SEQUENCE [LARGE SCALE GENOMIC DNA]</scope>
    <source>
        <strain evidence="1 2">cv. SW786</strain>
    </source>
</reference>
<dbReference type="SUPFAM" id="SSF56784">
    <property type="entry name" value="HAD-like"/>
    <property type="match status" value="1"/>
</dbReference>
<sequence>MRYWVACEASDGGQLSMALGTASPDGDESGWDSGAIVAQGIDHYCDIPTGARESDQSMLAMIPTKADCGSPGASALAEGEIVCSLWSCPYVACVALDADQMAGGVLMMWDKRVLERLEVMMGYFFVSVRWQGVGDSFTWACSGVYGPNDNNMTGQTWDELIGIQQYWDVPWCYVRDFNIVHFPSECLAASEFLVQSDHGDLFGILKSQICMVGDRLDTDVLFGQNGGCKTLLVLSGVTTLPMLQNPNNSIQPDFYTNKISDFLSLKPATV</sequence>
<proteinExistence type="predicted"/>
<dbReference type="Pfam" id="PF13242">
    <property type="entry name" value="Hydrolase_like"/>
    <property type="match status" value="1"/>
</dbReference>
<evidence type="ECO:0000313" key="1">
    <source>
        <dbReference type="EnsemblPlants" id="QL01p051002:mrna"/>
    </source>
</evidence>
<reference evidence="1" key="2">
    <citation type="submission" date="2021-01" db="UniProtKB">
        <authorList>
            <consortium name="EnsemblPlants"/>
        </authorList>
    </citation>
    <scope>IDENTIFICATION</scope>
</reference>
<dbReference type="EnsemblPlants" id="QL01p051002:mrna">
    <property type="protein sequence ID" value="QL01p051002:mrna"/>
    <property type="gene ID" value="QL01p051002"/>
</dbReference>
<dbReference type="EMBL" id="LRBV02000001">
    <property type="status" value="NOT_ANNOTATED_CDS"/>
    <property type="molecule type" value="Genomic_DNA"/>
</dbReference>
<keyword evidence="2" id="KW-1185">Reference proteome</keyword>